<dbReference type="SUPFAM" id="SSF103642">
    <property type="entry name" value="Sec-C motif"/>
    <property type="match status" value="1"/>
</dbReference>
<dbReference type="PANTHER" id="PTHR33747">
    <property type="entry name" value="UPF0225 PROTEIN SCO1677"/>
    <property type="match status" value="1"/>
</dbReference>
<reference evidence="3" key="1">
    <citation type="journal article" date="2019" name="Int. J. Syst. Evol. Microbiol.">
        <title>The Global Catalogue of Microorganisms (GCM) 10K type strain sequencing project: providing services to taxonomists for standard genome sequencing and annotation.</title>
        <authorList>
            <consortium name="The Broad Institute Genomics Platform"/>
            <consortium name="The Broad Institute Genome Sequencing Center for Infectious Disease"/>
            <person name="Wu L."/>
            <person name="Ma J."/>
        </authorList>
    </citation>
    <scope>NUCLEOTIDE SEQUENCE [LARGE SCALE GENOMIC DNA]</scope>
    <source>
        <strain evidence="3">JCM 18326</strain>
    </source>
</reference>
<feature type="region of interest" description="Disordered" evidence="1">
    <location>
        <begin position="1"/>
        <end position="24"/>
    </location>
</feature>
<accession>A0ABP9DM07</accession>
<gene>
    <name evidence="2" type="ORF">GCM10023331_39080</name>
</gene>
<dbReference type="SUPFAM" id="SSF48452">
    <property type="entry name" value="TPR-like"/>
    <property type="match status" value="1"/>
</dbReference>
<dbReference type="Proteomes" id="UP001500298">
    <property type="component" value="Unassembled WGS sequence"/>
</dbReference>
<keyword evidence="3" id="KW-1185">Reference proteome</keyword>
<dbReference type="RefSeq" id="WP_345374924.1">
    <property type="nucleotide sequence ID" value="NZ_BAABJX010000065.1"/>
</dbReference>
<evidence type="ECO:0008006" key="4">
    <source>
        <dbReference type="Google" id="ProtNLM"/>
    </source>
</evidence>
<evidence type="ECO:0000256" key="1">
    <source>
        <dbReference type="SAM" id="MobiDB-lite"/>
    </source>
</evidence>
<dbReference type="Pfam" id="PF02810">
    <property type="entry name" value="SEC-C"/>
    <property type="match status" value="1"/>
</dbReference>
<dbReference type="Gene3D" id="1.25.40.10">
    <property type="entry name" value="Tetratricopeptide repeat domain"/>
    <property type="match status" value="1"/>
</dbReference>
<evidence type="ECO:0000313" key="2">
    <source>
        <dbReference type="EMBL" id="GAA4850592.1"/>
    </source>
</evidence>
<protein>
    <recommendedName>
        <fullName evidence="4">SEC-C motif-containing protein</fullName>
    </recommendedName>
</protein>
<name>A0ABP9DM07_9BACT</name>
<dbReference type="PANTHER" id="PTHR33747:SF1">
    <property type="entry name" value="ADENYLATE CYCLASE-ASSOCIATED CAP C-TERMINAL DOMAIN-CONTAINING PROTEIN"/>
    <property type="match status" value="1"/>
</dbReference>
<comment type="caution">
    <text evidence="2">The sequence shown here is derived from an EMBL/GenBank/DDBJ whole genome shotgun (WGS) entry which is preliminary data.</text>
</comment>
<dbReference type="InterPro" id="IPR004027">
    <property type="entry name" value="SEC_C_motif"/>
</dbReference>
<sequence>MKKSSHSKYIITKDPAKADNKKTPIPEELKSQMPALMKEAKSGTAAVEKKLQALIKTYPDIPVLKNMLTGYYKTVGNMEKALEVNQQTFEEHPDYLYARINTVGVYVDKKDFVEVEKLLGNEFELPALYPERKAFHIDEFLAYYLTVVNYAIAAGKIDLALEKFDLMNQLDPNSPQVQKATELLAMETMGHLIGREDDHLMHVKERNNPKSKKKKQPQLQNEALNFVYEKTLEETSDKDIEQVMALPKASLIEDLKIILEDSINRFNHFNKSIKENGEEESQVAFLQHAFLILAELKASEALPETLEVLRQNGKVLNLYLEHFLHEYMSHVILRIGKNELGMLKQFMKEKGINLFAKLAVVEATLQVALHDPERKQEVEEWFEEILEFFKNAQPEDNVIDSALLGTIMSHVIDGGFEHLLPLTEEVYNTGYVDEIICGDYEAFKQSFLNQEIETELQEDLSIYQIYEEERTLYMDVDDLEIEKTSSEKGQERLITVPLNKVGNTRQPKIKKIGRNDPCPCGSGKKFKKCCMA</sequence>
<dbReference type="EMBL" id="BAABJX010000065">
    <property type="protein sequence ID" value="GAA4850592.1"/>
    <property type="molecule type" value="Genomic_DNA"/>
</dbReference>
<evidence type="ECO:0000313" key="3">
    <source>
        <dbReference type="Proteomes" id="UP001500298"/>
    </source>
</evidence>
<feature type="compositionally biased region" description="Basic and acidic residues" evidence="1">
    <location>
        <begin position="14"/>
        <end position="24"/>
    </location>
</feature>
<proteinExistence type="predicted"/>
<organism evidence="2 3">
    <name type="scientific">Algivirga pacifica</name>
    <dbReference type="NCBI Taxonomy" id="1162670"/>
    <lineage>
        <taxon>Bacteria</taxon>
        <taxon>Pseudomonadati</taxon>
        <taxon>Bacteroidota</taxon>
        <taxon>Cytophagia</taxon>
        <taxon>Cytophagales</taxon>
        <taxon>Flammeovirgaceae</taxon>
        <taxon>Algivirga</taxon>
    </lineage>
</organism>
<dbReference type="InterPro" id="IPR011990">
    <property type="entry name" value="TPR-like_helical_dom_sf"/>
</dbReference>
<dbReference type="Gene3D" id="3.10.450.50">
    <property type="match status" value="1"/>
</dbReference>